<evidence type="ECO:0000313" key="1">
    <source>
        <dbReference type="EMBL" id="KAG0422669.1"/>
    </source>
</evidence>
<protein>
    <submittedName>
        <fullName evidence="1">Uncharacterized protein</fullName>
    </submittedName>
</protein>
<comment type="caution">
    <text evidence="1">The sequence shown here is derived from an EMBL/GenBank/DDBJ whole genome shotgun (WGS) entry which is preliminary data.</text>
</comment>
<proteinExistence type="predicted"/>
<sequence>MHTGLVVSSLLVTVVANTVIVSGGDMCSPETCKARDNCLCASTRPPNNLTVAEMPQFVTLSFDGAVNWGNMPFYRDLLAPTKRKNKRSGCNIGATFFVSHEYVDYPSVHELHHNGHEIALRSISDSPFLDYWKNLSSEGWKDEIFIQRALIAKSADVPASDIVGMRAPLLVTGGDNSYRMINETELEYDSSLPHLRTRGRQDPVFPYTLDYGPQTFCVIPPCPELSSPGALVWTLGEKVGEKSGGSDWPAPRSSAALAITAARFLTDLFAKSNFMDFYGHNKAPFPVFLRQGWLENPERNAGFRKFLDWLLTKDDVFVVTIREVIKFMRNPRPLSKYQEDRCHKAIAPSTKCTRPVHLRSPRETARKQTLADGNRIRFKLHWLLHHVQDEEVRVALAPFGRSTGVTRDKWHVPGCMDMGSTTRSVTLKLAAGVTVEDIPHQLRIASNLVLVVVPGRAPLCLRCKGKGHMRRECRVPRCALCRRFGHSESQCVRTYASVAGPVRSDDISEHLMNVADAEEAASGGASQLPEQTEAPLGPLGSRDERQSDGDRGRLPAGTSAGGAPSADIISTAESSAIETTHADRVEPKDVEAEVTTAPVPKRARELSKEASQNSGAAAPDEPPPKAPLTRRSSLSPKPNIPPDRSPTLRQIAVFQHSVQDHLPPARPVENNNHTDVPPAAPPKTDSKSLNQDTTNLRHVTSSAKVGQLRRQPNSSYDEHAINAQVQDQCAKSNGDLLRNHASVQDSNQSSENLRLKQGNGHSLVSVLRGQLHLHDHQTSDHPHDTHDHHHHHHHHHHMTRREVRTAKTLFSVVIFFMICWFPLYTLNCVKAFCAHCDPPQWVFDSLIILSHLNSALNPFLYAYRMKDFREALQRLLRCKHPAPLTDVRTLCHRNGRSPENHVADDPPGRVAVTVVATQAC</sequence>
<dbReference type="Proteomes" id="UP000805193">
    <property type="component" value="Unassembled WGS sequence"/>
</dbReference>
<keyword evidence="2" id="KW-1185">Reference proteome</keyword>
<evidence type="ECO:0000313" key="2">
    <source>
        <dbReference type="Proteomes" id="UP000805193"/>
    </source>
</evidence>
<reference evidence="1 2" key="1">
    <citation type="journal article" date="2020" name="Cell">
        <title>Large-Scale Comparative Analyses of Tick Genomes Elucidate Their Genetic Diversity and Vector Capacities.</title>
        <authorList>
            <consortium name="Tick Genome and Microbiome Consortium (TIGMIC)"/>
            <person name="Jia N."/>
            <person name="Wang J."/>
            <person name="Shi W."/>
            <person name="Du L."/>
            <person name="Sun Y."/>
            <person name="Zhan W."/>
            <person name="Jiang J.F."/>
            <person name="Wang Q."/>
            <person name="Zhang B."/>
            <person name="Ji P."/>
            <person name="Bell-Sakyi L."/>
            <person name="Cui X.M."/>
            <person name="Yuan T.T."/>
            <person name="Jiang B.G."/>
            <person name="Yang W.F."/>
            <person name="Lam T.T."/>
            <person name="Chang Q.C."/>
            <person name="Ding S.J."/>
            <person name="Wang X.J."/>
            <person name="Zhu J.G."/>
            <person name="Ruan X.D."/>
            <person name="Zhao L."/>
            <person name="Wei J.T."/>
            <person name="Ye R.Z."/>
            <person name="Que T.C."/>
            <person name="Du C.H."/>
            <person name="Zhou Y.H."/>
            <person name="Cheng J.X."/>
            <person name="Dai P.F."/>
            <person name="Guo W.B."/>
            <person name="Han X.H."/>
            <person name="Huang E.J."/>
            <person name="Li L.F."/>
            <person name="Wei W."/>
            <person name="Gao Y.C."/>
            <person name="Liu J.Z."/>
            <person name="Shao H.Z."/>
            <person name="Wang X."/>
            <person name="Wang C.C."/>
            <person name="Yang T.C."/>
            <person name="Huo Q.B."/>
            <person name="Li W."/>
            <person name="Chen H.Y."/>
            <person name="Chen S.E."/>
            <person name="Zhou L.G."/>
            <person name="Ni X.B."/>
            <person name="Tian J.H."/>
            <person name="Sheng Y."/>
            <person name="Liu T."/>
            <person name="Pan Y.S."/>
            <person name="Xia L.Y."/>
            <person name="Li J."/>
            <person name="Zhao F."/>
            <person name="Cao W.C."/>
        </authorList>
    </citation>
    <scope>NUCLEOTIDE SEQUENCE [LARGE SCALE GENOMIC DNA]</scope>
    <source>
        <strain evidence="1">Iper-2018</strain>
    </source>
</reference>
<gene>
    <name evidence="1" type="ORF">HPB47_001528</name>
</gene>
<name>A0AC60PQ26_IXOPE</name>
<dbReference type="EMBL" id="JABSTQ010010198">
    <property type="protein sequence ID" value="KAG0422669.1"/>
    <property type="molecule type" value="Genomic_DNA"/>
</dbReference>
<accession>A0AC60PQ26</accession>
<organism evidence="1 2">
    <name type="scientific">Ixodes persulcatus</name>
    <name type="common">Taiga tick</name>
    <dbReference type="NCBI Taxonomy" id="34615"/>
    <lineage>
        <taxon>Eukaryota</taxon>
        <taxon>Metazoa</taxon>
        <taxon>Ecdysozoa</taxon>
        <taxon>Arthropoda</taxon>
        <taxon>Chelicerata</taxon>
        <taxon>Arachnida</taxon>
        <taxon>Acari</taxon>
        <taxon>Parasitiformes</taxon>
        <taxon>Ixodida</taxon>
        <taxon>Ixodoidea</taxon>
        <taxon>Ixodidae</taxon>
        <taxon>Ixodinae</taxon>
        <taxon>Ixodes</taxon>
    </lineage>
</organism>